<keyword evidence="4" id="KW-1185">Reference proteome</keyword>
<evidence type="ECO:0000256" key="1">
    <source>
        <dbReference type="PROSITE-ProRule" id="PRU00290"/>
    </source>
</evidence>
<dbReference type="SUPFAM" id="SSF58038">
    <property type="entry name" value="SNARE fusion complex"/>
    <property type="match status" value="1"/>
</dbReference>
<dbReference type="Proteomes" id="UP000193642">
    <property type="component" value="Unassembled WGS sequence"/>
</dbReference>
<dbReference type="Pfam" id="PF00957">
    <property type="entry name" value="Synaptobrevin"/>
    <property type="match status" value="1"/>
</dbReference>
<gene>
    <name evidence="3" type="ORF">BCR33DRAFT_718418</name>
</gene>
<comment type="caution">
    <text evidence="3">The sequence shown here is derived from an EMBL/GenBank/DDBJ whole genome shotgun (WGS) entry which is preliminary data.</text>
</comment>
<dbReference type="OrthoDB" id="190375at2759"/>
<dbReference type="GO" id="GO:0016192">
    <property type="term" value="P:vesicle-mediated transport"/>
    <property type="evidence" value="ECO:0007669"/>
    <property type="project" value="InterPro"/>
</dbReference>
<sequence length="98" mass="11286">MSSAKVAQVQAQVQDAVGIMQNNIQKVAERGERLEDLNERSGITMFLLVRNLKGWGCWRDTYPLCVFLEEGEICFLRSTVDEVYDYGRKGKRRVWIDG</sequence>
<evidence type="ECO:0000313" key="4">
    <source>
        <dbReference type="Proteomes" id="UP000193642"/>
    </source>
</evidence>
<dbReference type="InterPro" id="IPR001388">
    <property type="entry name" value="Synaptobrevin-like"/>
</dbReference>
<accession>A0A1Y2C7D8</accession>
<dbReference type="AlphaFoldDB" id="A0A1Y2C7D8"/>
<dbReference type="GO" id="GO:0016020">
    <property type="term" value="C:membrane"/>
    <property type="evidence" value="ECO:0007669"/>
    <property type="project" value="InterPro"/>
</dbReference>
<evidence type="ECO:0000259" key="2">
    <source>
        <dbReference type="PROSITE" id="PS50892"/>
    </source>
</evidence>
<keyword evidence="1" id="KW-0175">Coiled coil</keyword>
<evidence type="ECO:0000313" key="3">
    <source>
        <dbReference type="EMBL" id="ORY42225.1"/>
    </source>
</evidence>
<dbReference type="InterPro" id="IPR042855">
    <property type="entry name" value="V_SNARE_CC"/>
</dbReference>
<feature type="domain" description="V-SNARE coiled-coil homology" evidence="2">
    <location>
        <begin position="5"/>
        <end position="59"/>
    </location>
</feature>
<name>A0A1Y2C7D8_9FUNG</name>
<reference evidence="3 4" key="1">
    <citation type="submission" date="2016-07" db="EMBL/GenBank/DDBJ databases">
        <title>Pervasive Adenine N6-methylation of Active Genes in Fungi.</title>
        <authorList>
            <consortium name="DOE Joint Genome Institute"/>
            <person name="Mondo S.J."/>
            <person name="Dannebaum R.O."/>
            <person name="Kuo R.C."/>
            <person name="Labutti K."/>
            <person name="Haridas S."/>
            <person name="Kuo A."/>
            <person name="Salamov A."/>
            <person name="Ahrendt S.R."/>
            <person name="Lipzen A."/>
            <person name="Sullivan W."/>
            <person name="Andreopoulos W.B."/>
            <person name="Clum A."/>
            <person name="Lindquist E."/>
            <person name="Daum C."/>
            <person name="Ramamoorthy G.K."/>
            <person name="Gryganskyi A."/>
            <person name="Culley D."/>
            <person name="Magnuson J.K."/>
            <person name="James T.Y."/>
            <person name="O'Malley M.A."/>
            <person name="Stajich J.E."/>
            <person name="Spatafora J.W."/>
            <person name="Visel A."/>
            <person name="Grigoriev I.V."/>
        </authorList>
    </citation>
    <scope>NUCLEOTIDE SEQUENCE [LARGE SCALE GENOMIC DNA]</scope>
    <source>
        <strain evidence="3 4">JEL800</strain>
    </source>
</reference>
<organism evidence="3 4">
    <name type="scientific">Rhizoclosmatium globosum</name>
    <dbReference type="NCBI Taxonomy" id="329046"/>
    <lineage>
        <taxon>Eukaryota</taxon>
        <taxon>Fungi</taxon>
        <taxon>Fungi incertae sedis</taxon>
        <taxon>Chytridiomycota</taxon>
        <taxon>Chytridiomycota incertae sedis</taxon>
        <taxon>Chytridiomycetes</taxon>
        <taxon>Chytridiales</taxon>
        <taxon>Chytriomycetaceae</taxon>
        <taxon>Rhizoclosmatium</taxon>
    </lineage>
</organism>
<dbReference type="EMBL" id="MCGO01000029">
    <property type="protein sequence ID" value="ORY42225.1"/>
    <property type="molecule type" value="Genomic_DNA"/>
</dbReference>
<dbReference type="PROSITE" id="PS50892">
    <property type="entry name" value="V_SNARE"/>
    <property type="match status" value="1"/>
</dbReference>
<proteinExistence type="predicted"/>
<dbReference type="Gene3D" id="1.20.5.110">
    <property type="match status" value="1"/>
</dbReference>
<protein>
    <recommendedName>
        <fullName evidence="2">V-SNARE coiled-coil homology domain-containing protein</fullName>
    </recommendedName>
</protein>
<dbReference type="PRINTS" id="PR00219">
    <property type="entry name" value="SYNAPTOBREVN"/>
</dbReference>